<dbReference type="RefSeq" id="WP_158243578.1">
    <property type="nucleotide sequence ID" value="NZ_CP139970.1"/>
</dbReference>
<dbReference type="SUPFAM" id="SSF48264">
    <property type="entry name" value="Cytochrome P450"/>
    <property type="match status" value="1"/>
</dbReference>
<dbReference type="InterPro" id="IPR017972">
    <property type="entry name" value="Cyt_P450_CS"/>
</dbReference>
<dbReference type="PROSITE" id="PS00086">
    <property type="entry name" value="CYTOCHROME_P450"/>
    <property type="match status" value="1"/>
</dbReference>
<keyword evidence="11" id="KW-1185">Reference proteome</keyword>
<evidence type="ECO:0000256" key="4">
    <source>
        <dbReference type="ARBA" id="ARBA00023002"/>
    </source>
</evidence>
<evidence type="ECO:0000256" key="2">
    <source>
        <dbReference type="ARBA" id="ARBA00022617"/>
    </source>
</evidence>
<evidence type="ECO:0000256" key="5">
    <source>
        <dbReference type="ARBA" id="ARBA00023004"/>
    </source>
</evidence>
<dbReference type="PRINTS" id="PR00385">
    <property type="entry name" value="P450"/>
</dbReference>
<dbReference type="STRING" id="28094.SAMN06295900_12174"/>
<dbReference type="EMBL" id="FXAH01000021">
    <property type="protein sequence ID" value="SMF79706.1"/>
    <property type="molecule type" value="Genomic_DNA"/>
</dbReference>
<keyword evidence="2 7" id="KW-0349">Heme</keyword>
<evidence type="ECO:0000256" key="6">
    <source>
        <dbReference type="ARBA" id="ARBA00023033"/>
    </source>
</evidence>
<name>A0A1X7H4H2_TRICW</name>
<dbReference type="Gene3D" id="1.10.630.10">
    <property type="entry name" value="Cytochrome P450"/>
    <property type="match status" value="1"/>
</dbReference>
<dbReference type="InterPro" id="IPR036396">
    <property type="entry name" value="Cyt_P450_sf"/>
</dbReference>
<dbReference type="Pfam" id="PF00067">
    <property type="entry name" value="p450"/>
    <property type="match status" value="1"/>
</dbReference>
<dbReference type="InterPro" id="IPR050196">
    <property type="entry name" value="Cytochrome_P450_Monoox"/>
</dbReference>
<evidence type="ECO:0000313" key="10">
    <source>
        <dbReference type="EMBL" id="SMF79706.1"/>
    </source>
</evidence>
<feature type="region of interest" description="Disordered" evidence="9">
    <location>
        <begin position="445"/>
        <end position="473"/>
    </location>
</feature>
<evidence type="ECO:0000256" key="9">
    <source>
        <dbReference type="SAM" id="MobiDB-lite"/>
    </source>
</evidence>
<dbReference type="Proteomes" id="UP000192911">
    <property type="component" value="Unassembled WGS sequence"/>
</dbReference>
<dbReference type="GO" id="GO:0016705">
    <property type="term" value="F:oxidoreductase activity, acting on paired donors, with incorporation or reduction of molecular oxygen"/>
    <property type="evidence" value="ECO:0007669"/>
    <property type="project" value="InterPro"/>
</dbReference>
<keyword evidence="5 7" id="KW-0408">Iron</keyword>
<feature type="binding site" description="axial binding residue" evidence="7">
    <location>
        <position position="387"/>
    </location>
    <ligand>
        <name>heme</name>
        <dbReference type="ChEBI" id="CHEBI:30413"/>
    </ligand>
    <ligandPart>
        <name>Fe</name>
        <dbReference type="ChEBI" id="CHEBI:18248"/>
    </ligandPart>
</feature>
<gene>
    <name evidence="10" type="ORF">SAMN06295900_12174</name>
</gene>
<dbReference type="PANTHER" id="PTHR24291:SF50">
    <property type="entry name" value="BIFUNCTIONAL ALBAFLAVENONE MONOOXYGENASE_TERPENE SYNTHASE"/>
    <property type="match status" value="1"/>
</dbReference>
<evidence type="ECO:0000256" key="7">
    <source>
        <dbReference type="PIRSR" id="PIRSR602401-1"/>
    </source>
</evidence>
<comment type="similarity">
    <text evidence="1 8">Belongs to the cytochrome P450 family.</text>
</comment>
<dbReference type="PRINTS" id="PR00463">
    <property type="entry name" value="EP450I"/>
</dbReference>
<accession>A0A1X7H4H2</accession>
<organism evidence="10 11">
    <name type="scientific">Trinickia caryophylli</name>
    <name type="common">Paraburkholderia caryophylli</name>
    <dbReference type="NCBI Taxonomy" id="28094"/>
    <lineage>
        <taxon>Bacteria</taxon>
        <taxon>Pseudomonadati</taxon>
        <taxon>Pseudomonadota</taxon>
        <taxon>Betaproteobacteria</taxon>
        <taxon>Burkholderiales</taxon>
        <taxon>Burkholderiaceae</taxon>
        <taxon>Trinickia</taxon>
    </lineage>
</organism>
<evidence type="ECO:0000313" key="11">
    <source>
        <dbReference type="Proteomes" id="UP000192911"/>
    </source>
</evidence>
<evidence type="ECO:0000256" key="1">
    <source>
        <dbReference type="ARBA" id="ARBA00010617"/>
    </source>
</evidence>
<comment type="cofactor">
    <cofactor evidence="7">
        <name>heme</name>
        <dbReference type="ChEBI" id="CHEBI:30413"/>
    </cofactor>
</comment>
<dbReference type="GeneID" id="95548264"/>
<proteinExistence type="inferred from homology"/>
<evidence type="ECO:0000256" key="8">
    <source>
        <dbReference type="RuleBase" id="RU000461"/>
    </source>
</evidence>
<dbReference type="InterPro" id="IPR002401">
    <property type="entry name" value="Cyt_P450_E_grp-I"/>
</dbReference>
<keyword evidence="3 7" id="KW-0479">Metal-binding</keyword>
<dbReference type="InterPro" id="IPR001128">
    <property type="entry name" value="Cyt_P450"/>
</dbReference>
<dbReference type="PANTHER" id="PTHR24291">
    <property type="entry name" value="CYTOCHROME P450 FAMILY 4"/>
    <property type="match status" value="1"/>
</dbReference>
<dbReference type="GO" id="GO:0005506">
    <property type="term" value="F:iron ion binding"/>
    <property type="evidence" value="ECO:0007669"/>
    <property type="project" value="InterPro"/>
</dbReference>
<evidence type="ECO:0000256" key="3">
    <source>
        <dbReference type="ARBA" id="ARBA00022723"/>
    </source>
</evidence>
<dbReference type="GO" id="GO:0004497">
    <property type="term" value="F:monooxygenase activity"/>
    <property type="evidence" value="ECO:0007669"/>
    <property type="project" value="UniProtKB-KW"/>
</dbReference>
<keyword evidence="4 8" id="KW-0560">Oxidoreductase</keyword>
<keyword evidence="6 8" id="KW-0503">Monooxygenase</keyword>
<dbReference type="GO" id="GO:0020037">
    <property type="term" value="F:heme binding"/>
    <property type="evidence" value="ECO:0007669"/>
    <property type="project" value="InterPro"/>
</dbReference>
<dbReference type="AlphaFoldDB" id="A0A1X7H4H2"/>
<sequence length="473" mass="53083">MFRAENVPPGPKGKPFIGNVSAFSEDPLQFLLDCSRRYGALVRIAKRTYLVNDPELIKQVFHERDGLFSKTDPTEGERRSAFPASVMNSSGEDWQNKRRKLQPAFQKALVLRSAEQAFSSANAFLSRWHGAPFTHDAREDMGTLCMDIGSRFLFDAPAQDAETESIAETVDAIMKLTRSQLRIPSWVPTAGNRRLRRARARLDEAMSHIVQRYRQSASGRPCLLGTLFAEDESGQSAWLRDELATMIMSGLEPMADGLTWTLWLLARHPGIQHDVYREITTVMGERTSMAAEDLARLRVTEAAVKESLRLYPPAWMTGRIATRECVFGGFHVPAGTMLMISQWVSHRDPRYFAYPDEYRPQRWLDREGAAALPAYAYFPFGGGQRKCIGSHLSITQMMAVVAAVIRGFDLQMAPDAKVQPYPALVLRPQGVRLTVAPRSPSFPLDLDPEARAAEPTASTFWRSKPALLEPDHE</sequence>
<protein>
    <submittedName>
        <fullName evidence="10">Cytochrome P450</fullName>
    </submittedName>
</protein>
<reference evidence="11" key="1">
    <citation type="submission" date="2017-04" db="EMBL/GenBank/DDBJ databases">
        <authorList>
            <person name="Varghese N."/>
            <person name="Submissions S."/>
        </authorList>
    </citation>
    <scope>NUCLEOTIDE SEQUENCE [LARGE SCALE GENOMIC DNA]</scope>
    <source>
        <strain evidence="11">Ballard 720</strain>
    </source>
</reference>